<keyword evidence="3" id="KW-1185">Reference proteome</keyword>
<dbReference type="Proteomes" id="UP000254925">
    <property type="component" value="Unassembled WGS sequence"/>
</dbReference>
<reference evidence="2 3" key="1">
    <citation type="submission" date="2018-07" db="EMBL/GenBank/DDBJ databases">
        <title>Genomic Encyclopedia of Type Strains, Phase IV (KMG-IV): sequencing the most valuable type-strain genomes for metagenomic binning, comparative biology and taxonomic classification.</title>
        <authorList>
            <person name="Goeker M."/>
        </authorList>
    </citation>
    <scope>NUCLEOTIDE SEQUENCE [LARGE SCALE GENOMIC DNA]</scope>
    <source>
        <strain evidence="2 3">DSM 14364</strain>
    </source>
</reference>
<dbReference type="EMBL" id="QQBB01000005">
    <property type="protein sequence ID" value="RDI58529.1"/>
    <property type="molecule type" value="Genomic_DNA"/>
</dbReference>
<evidence type="ECO:0000313" key="3">
    <source>
        <dbReference type="Proteomes" id="UP000254925"/>
    </source>
</evidence>
<accession>A0A370HJ31</accession>
<evidence type="ECO:0008006" key="4">
    <source>
        <dbReference type="Google" id="ProtNLM"/>
    </source>
</evidence>
<dbReference type="RefSeq" id="WP_114770558.1">
    <property type="nucleotide sequence ID" value="NZ_QQBB01000005.1"/>
</dbReference>
<keyword evidence="1" id="KW-0472">Membrane</keyword>
<proteinExistence type="predicted"/>
<dbReference type="AlphaFoldDB" id="A0A370HJ31"/>
<feature type="transmembrane region" description="Helical" evidence="1">
    <location>
        <begin position="253"/>
        <end position="277"/>
    </location>
</feature>
<comment type="caution">
    <text evidence="2">The sequence shown here is derived from an EMBL/GenBank/DDBJ whole genome shotgun (WGS) entry which is preliminary data.</text>
</comment>
<keyword evidence="1" id="KW-0812">Transmembrane</keyword>
<keyword evidence="1" id="KW-1133">Transmembrane helix</keyword>
<gene>
    <name evidence="2" type="ORF">DES45_10552</name>
</gene>
<feature type="transmembrane region" description="Helical" evidence="1">
    <location>
        <begin position="149"/>
        <end position="167"/>
    </location>
</feature>
<feature type="transmembrane region" description="Helical" evidence="1">
    <location>
        <begin position="209"/>
        <end position="233"/>
    </location>
</feature>
<feature type="transmembrane region" description="Helical" evidence="1">
    <location>
        <begin position="120"/>
        <end position="142"/>
    </location>
</feature>
<evidence type="ECO:0000313" key="2">
    <source>
        <dbReference type="EMBL" id="RDI58529.1"/>
    </source>
</evidence>
<organism evidence="2 3">
    <name type="scientific">Microvirga subterranea</name>
    <dbReference type="NCBI Taxonomy" id="186651"/>
    <lineage>
        <taxon>Bacteria</taxon>
        <taxon>Pseudomonadati</taxon>
        <taxon>Pseudomonadota</taxon>
        <taxon>Alphaproteobacteria</taxon>
        <taxon>Hyphomicrobiales</taxon>
        <taxon>Methylobacteriaceae</taxon>
        <taxon>Microvirga</taxon>
    </lineage>
</organism>
<dbReference type="OrthoDB" id="2542372at2"/>
<feature type="transmembrane region" description="Helical" evidence="1">
    <location>
        <begin position="40"/>
        <end position="63"/>
    </location>
</feature>
<feature type="transmembrane region" description="Helical" evidence="1">
    <location>
        <begin position="6"/>
        <end position="28"/>
    </location>
</feature>
<name>A0A370HJ31_9HYPH</name>
<evidence type="ECO:0000256" key="1">
    <source>
        <dbReference type="SAM" id="Phobius"/>
    </source>
</evidence>
<protein>
    <recommendedName>
        <fullName evidence="4">Lysylphosphatidylglycerol synthase-like protein</fullName>
    </recommendedName>
</protein>
<feature type="transmembrane region" description="Helical" evidence="1">
    <location>
        <begin position="173"/>
        <end position="197"/>
    </location>
</feature>
<sequence>MKKYLHWAGSALAAIGILFVVIRLRGYSGQINFKDFDREIWWVIGSCAVVYGLSNVMLALAWWNLLGQFGTATSRLWAIGAYGITQLAKYVPGNIFHLAGRQAVGMAAGLPGWSLAKSSIWELALIASAGSLFGSLALPLMLPALPLELGAIVFALALIVGAVALRACLGPAAVWAFGWYVGFLGISGMLFVCLVGVTFPVGVESSANWIMLCGAYVLAWLAGLLTPGAPAGVGVREIVLIFLLNGLIGESELLLAVVLGRVVTVVGDLLFFVIASLQRKSHPVEVK</sequence>